<keyword evidence="1" id="KW-0175">Coiled coil</keyword>
<evidence type="ECO:0000313" key="2">
    <source>
        <dbReference type="EMBL" id="RKQ33188.1"/>
    </source>
</evidence>
<proteinExistence type="predicted"/>
<dbReference type="AlphaFoldDB" id="A0A495A147"/>
<dbReference type="Gene3D" id="3.40.630.30">
    <property type="match status" value="1"/>
</dbReference>
<dbReference type="OrthoDB" id="2233009at2"/>
<reference evidence="2 3" key="1">
    <citation type="journal article" date="2016" name="Int. J. Syst. Evol. Microbiol.">
        <title>Oceanobacillus halophilus sp. nov., a novel moderately halophilic bacterium from a hypersaline lake.</title>
        <authorList>
            <person name="Amoozegar M.A."/>
            <person name="Bagheri M."/>
            <person name="Makhdoumi A."/>
            <person name="Nikou M.M."/>
            <person name="Fazeli S.A.S."/>
            <person name="Schumann P."/>
            <person name="Sproer C."/>
            <person name="Sanchez-Porro C."/>
            <person name="Ventosa A."/>
        </authorList>
    </citation>
    <scope>NUCLEOTIDE SEQUENCE [LARGE SCALE GENOMIC DNA]</scope>
    <source>
        <strain evidence="2 3">DSM 23996</strain>
    </source>
</reference>
<dbReference type="SUPFAM" id="SSF55729">
    <property type="entry name" value="Acyl-CoA N-acyltransferases (Nat)"/>
    <property type="match status" value="1"/>
</dbReference>
<dbReference type="InterPro" id="IPR016181">
    <property type="entry name" value="Acyl_CoA_acyltransferase"/>
</dbReference>
<feature type="coiled-coil region" evidence="1">
    <location>
        <begin position="11"/>
        <end position="45"/>
    </location>
</feature>
<keyword evidence="3" id="KW-1185">Reference proteome</keyword>
<dbReference type="EMBL" id="RBZP01000007">
    <property type="protein sequence ID" value="RKQ33188.1"/>
    <property type="molecule type" value="Genomic_DNA"/>
</dbReference>
<evidence type="ECO:0008006" key="4">
    <source>
        <dbReference type="Google" id="ProtNLM"/>
    </source>
</evidence>
<protein>
    <recommendedName>
        <fullName evidence="4">GNAT family N-acetyltransferase</fullName>
    </recommendedName>
</protein>
<evidence type="ECO:0000256" key="1">
    <source>
        <dbReference type="SAM" id="Coils"/>
    </source>
</evidence>
<sequence>MKGEDKVYSAFLEKEKTKSELKEELDTLEIQLFRMKNNIKEIAKDSEIISIDQAGDDNWVVIYAHREKDMFQLMLHDCRKPYRGKWNSAIQAEYKDKHTLHIADIKGEENQGYGSVLLQHLKDMAREENVQYITGDIAKRDADHFDRLEYFYEKHYFHVEIDHKEKCGEIIWNDT</sequence>
<gene>
    <name evidence="2" type="ORF">D8M06_10445</name>
</gene>
<evidence type="ECO:0000313" key="3">
    <source>
        <dbReference type="Proteomes" id="UP000269301"/>
    </source>
</evidence>
<dbReference type="Proteomes" id="UP000269301">
    <property type="component" value="Unassembled WGS sequence"/>
</dbReference>
<accession>A0A495A147</accession>
<name>A0A495A147_9BACI</name>
<comment type="caution">
    <text evidence="2">The sequence shown here is derived from an EMBL/GenBank/DDBJ whole genome shotgun (WGS) entry which is preliminary data.</text>
</comment>
<organism evidence="2 3">
    <name type="scientific">Oceanobacillus halophilus</name>
    <dbReference type="NCBI Taxonomy" id="930130"/>
    <lineage>
        <taxon>Bacteria</taxon>
        <taxon>Bacillati</taxon>
        <taxon>Bacillota</taxon>
        <taxon>Bacilli</taxon>
        <taxon>Bacillales</taxon>
        <taxon>Bacillaceae</taxon>
        <taxon>Oceanobacillus</taxon>
    </lineage>
</organism>